<evidence type="ECO:0000259" key="2">
    <source>
        <dbReference type="Pfam" id="PF23549"/>
    </source>
</evidence>
<proteinExistence type="predicted"/>
<dbReference type="InterPro" id="IPR056444">
    <property type="entry name" value="Zn_ribbon_GRF_2"/>
</dbReference>
<dbReference type="EMBL" id="JAGFBS010000009">
    <property type="protein sequence ID" value="KAG6377532.1"/>
    <property type="molecule type" value="Genomic_DNA"/>
</dbReference>
<sequence length="770" mass="87302">MYVYLLSYPSFVTHAPYGFCLDVATSLMPFIPPPYPSTRRCQCGADVPLRYVAHTNVRNRGRPYYVCNRCNNWYRWGDGLGNSPRNSPTTSPTLVQVPVVSQPSGGNDAAGERCHYTSCAVTRVGRRCQRQMCRKHCRVAGGCTADGHTVPGAVLPQSSSSNPLSIPSSSTVDLDSPLHSFASTNPVIDLSSQHPSSIATSDAIDVSSSTSSSSMSNIDPALRLDSVVPSTLPSVPAPSHPQMADVSINPRHASQLRPIFVEHVASVHERAEKKRERDQQSILDKKRMHERVLAFSFYKNDEEPITVDIQGGFIYPYFKLTRSVLLDLELIVLEDNAVVSSAIHFFDSTLDTWVKMKMDSMIELTKPSQKLFFKAIHVTSYPKFDKYAQATTSCEPNPRISLSQERTYVKTAQAVMHTRTPDALDTLLELSSEDESHSLPQKRRHTTLITQPTPALSLDLQSRQADRPDIDDVISISDDDTDDGKPSVTARLVPGIHAINAKFPSTFYAVDVHRAFTFKPEKQLTVEAQFQRFFNLPYKSSTFYDHRARWFNAPHDARDRACDLREDDCDWFQWAYEDFDGHDIPQPTPAQTSSVHKRKRSPSVEVSSSFPAKRKRSPSIEISSPWPTLGHAYDQQIAPLLYARHRASASYRPPKISLSPSLHPERSSTPSMERPQSPRVWPFDFYANEMDIGFKKCRLESNKQRPVEKIFSDHFHVKFVRSTYYDHRRHWKSVSQSVREQYIGYGHTERGRWSTFIREEIRGEKRMGQR</sequence>
<keyword evidence="4" id="KW-1185">Reference proteome</keyword>
<dbReference type="OrthoDB" id="2654755at2759"/>
<feature type="region of interest" description="Disordered" evidence="1">
    <location>
        <begin position="652"/>
        <end position="676"/>
    </location>
</feature>
<dbReference type="Pfam" id="PF23549">
    <property type="entry name" value="Zn_ribbon_GRF_2"/>
    <property type="match status" value="1"/>
</dbReference>
<organism evidence="3 4">
    <name type="scientific">Boletus reticuloceps</name>
    <dbReference type="NCBI Taxonomy" id="495285"/>
    <lineage>
        <taxon>Eukaryota</taxon>
        <taxon>Fungi</taxon>
        <taxon>Dikarya</taxon>
        <taxon>Basidiomycota</taxon>
        <taxon>Agaricomycotina</taxon>
        <taxon>Agaricomycetes</taxon>
        <taxon>Agaricomycetidae</taxon>
        <taxon>Boletales</taxon>
        <taxon>Boletineae</taxon>
        <taxon>Boletaceae</taxon>
        <taxon>Boletoideae</taxon>
        <taxon>Boletus</taxon>
    </lineage>
</organism>
<evidence type="ECO:0000313" key="3">
    <source>
        <dbReference type="EMBL" id="KAG6377532.1"/>
    </source>
</evidence>
<dbReference type="AlphaFoldDB" id="A0A8I2YTI7"/>
<name>A0A8I2YTI7_9AGAM</name>
<feature type="region of interest" description="Disordered" evidence="1">
    <location>
        <begin position="582"/>
        <end position="621"/>
    </location>
</feature>
<feature type="domain" description="GRF-like zinc ribbon" evidence="2">
    <location>
        <begin position="40"/>
        <end position="78"/>
    </location>
</feature>
<reference evidence="3" key="1">
    <citation type="submission" date="2021-03" db="EMBL/GenBank/DDBJ databases">
        <title>Evolutionary innovations through gain and loss of genes in the ectomycorrhizal Boletales.</title>
        <authorList>
            <person name="Wu G."/>
            <person name="Miyauchi S."/>
            <person name="Morin E."/>
            <person name="Yang Z.-L."/>
            <person name="Xu J."/>
            <person name="Martin F.M."/>
        </authorList>
    </citation>
    <scope>NUCLEOTIDE SEQUENCE</scope>
    <source>
        <strain evidence="3">BR01</strain>
    </source>
</reference>
<comment type="caution">
    <text evidence="3">The sequence shown here is derived from an EMBL/GenBank/DDBJ whole genome shotgun (WGS) entry which is preliminary data.</text>
</comment>
<evidence type="ECO:0000256" key="1">
    <source>
        <dbReference type="SAM" id="MobiDB-lite"/>
    </source>
</evidence>
<evidence type="ECO:0000313" key="4">
    <source>
        <dbReference type="Proteomes" id="UP000683000"/>
    </source>
</evidence>
<protein>
    <recommendedName>
        <fullName evidence="2">GRF-like zinc ribbon domain-containing protein</fullName>
    </recommendedName>
</protein>
<dbReference type="Proteomes" id="UP000683000">
    <property type="component" value="Unassembled WGS sequence"/>
</dbReference>
<gene>
    <name evidence="3" type="ORF">JVT61DRAFT_15345</name>
</gene>
<accession>A0A8I2YTI7</accession>